<protein>
    <submittedName>
        <fullName evidence="2">Condensin subunit</fullName>
    </submittedName>
</protein>
<name>A0AAV4LXL8_BABCB</name>
<feature type="region of interest" description="Disordered" evidence="1">
    <location>
        <begin position="22"/>
        <end position="49"/>
    </location>
</feature>
<feature type="compositionally biased region" description="Basic and acidic residues" evidence="1">
    <location>
        <begin position="1014"/>
        <end position="1024"/>
    </location>
</feature>
<dbReference type="PANTHER" id="PTHR14222:SF2">
    <property type="entry name" value="CONDENSIN COMPLEX SUBUNIT 1"/>
    <property type="match status" value="1"/>
</dbReference>
<evidence type="ECO:0000313" key="2">
    <source>
        <dbReference type="EMBL" id="GIX64630.1"/>
    </source>
</evidence>
<accession>A0AAV4LXL8</accession>
<feature type="compositionally biased region" description="Low complexity" evidence="1">
    <location>
        <begin position="322"/>
        <end position="337"/>
    </location>
</feature>
<organism evidence="2 3">
    <name type="scientific">Babesia caballi</name>
    <dbReference type="NCBI Taxonomy" id="5871"/>
    <lineage>
        <taxon>Eukaryota</taxon>
        <taxon>Sar</taxon>
        <taxon>Alveolata</taxon>
        <taxon>Apicomplexa</taxon>
        <taxon>Aconoidasida</taxon>
        <taxon>Piroplasmida</taxon>
        <taxon>Babesiidae</taxon>
        <taxon>Babesia</taxon>
    </lineage>
</organism>
<feature type="compositionally biased region" description="Low complexity" evidence="1">
    <location>
        <begin position="1085"/>
        <end position="1096"/>
    </location>
</feature>
<dbReference type="GO" id="GO:0042393">
    <property type="term" value="F:histone binding"/>
    <property type="evidence" value="ECO:0007669"/>
    <property type="project" value="TreeGrafter"/>
</dbReference>
<dbReference type="GO" id="GO:0000779">
    <property type="term" value="C:condensed chromosome, centromeric region"/>
    <property type="evidence" value="ECO:0007669"/>
    <property type="project" value="TreeGrafter"/>
</dbReference>
<feature type="compositionally biased region" description="Gly residues" evidence="1">
    <location>
        <begin position="990"/>
        <end position="1009"/>
    </location>
</feature>
<feature type="region of interest" description="Disordered" evidence="1">
    <location>
        <begin position="1528"/>
        <end position="1572"/>
    </location>
</feature>
<dbReference type="GO" id="GO:0000796">
    <property type="term" value="C:condensin complex"/>
    <property type="evidence" value="ECO:0007669"/>
    <property type="project" value="TreeGrafter"/>
</dbReference>
<feature type="region of interest" description="Disordered" evidence="1">
    <location>
        <begin position="1148"/>
        <end position="1267"/>
    </location>
</feature>
<reference evidence="2 3" key="1">
    <citation type="submission" date="2021-06" db="EMBL/GenBank/DDBJ databases">
        <title>Genome sequence of Babesia caballi.</title>
        <authorList>
            <person name="Yamagishi J."/>
            <person name="Kidaka T."/>
            <person name="Ochi A."/>
        </authorList>
    </citation>
    <scope>NUCLEOTIDE SEQUENCE [LARGE SCALE GENOMIC DNA]</scope>
    <source>
        <strain evidence="2">USDA-D6B2</strain>
    </source>
</reference>
<feature type="compositionally biased region" description="Low complexity" evidence="1">
    <location>
        <begin position="806"/>
        <end position="827"/>
    </location>
</feature>
<feature type="region of interest" description="Disordered" evidence="1">
    <location>
        <begin position="311"/>
        <end position="356"/>
    </location>
</feature>
<dbReference type="Proteomes" id="UP001497744">
    <property type="component" value="Unassembled WGS sequence"/>
</dbReference>
<dbReference type="RefSeq" id="XP_067716699.1">
    <property type="nucleotide sequence ID" value="XM_067860598.1"/>
</dbReference>
<keyword evidence="3" id="KW-1185">Reference proteome</keyword>
<evidence type="ECO:0000256" key="1">
    <source>
        <dbReference type="SAM" id="MobiDB-lite"/>
    </source>
</evidence>
<dbReference type="PANTHER" id="PTHR14222">
    <property type="entry name" value="CONDENSIN"/>
    <property type="match status" value="1"/>
</dbReference>
<proteinExistence type="predicted"/>
<dbReference type="GeneID" id="94196111"/>
<feature type="region of interest" description="Disordered" evidence="1">
    <location>
        <begin position="1071"/>
        <end position="1104"/>
    </location>
</feature>
<feature type="region of interest" description="Disordered" evidence="1">
    <location>
        <begin position="981"/>
        <end position="1036"/>
    </location>
</feature>
<feature type="compositionally biased region" description="Polar residues" evidence="1">
    <location>
        <begin position="338"/>
        <end position="350"/>
    </location>
</feature>
<feature type="region of interest" description="Disordered" evidence="1">
    <location>
        <begin position="764"/>
        <end position="835"/>
    </location>
</feature>
<gene>
    <name evidence="2" type="ORF">BcabD6B2_40650</name>
</gene>
<evidence type="ECO:0000313" key="3">
    <source>
        <dbReference type="Proteomes" id="UP001497744"/>
    </source>
</evidence>
<feature type="compositionally biased region" description="Basic and acidic residues" evidence="1">
    <location>
        <begin position="785"/>
        <end position="803"/>
    </location>
</feature>
<dbReference type="EMBL" id="BPLF01000003">
    <property type="protein sequence ID" value="GIX64630.1"/>
    <property type="molecule type" value="Genomic_DNA"/>
</dbReference>
<dbReference type="GO" id="GO:0010032">
    <property type="term" value="P:meiotic chromosome condensation"/>
    <property type="evidence" value="ECO:0007669"/>
    <property type="project" value="TreeGrafter"/>
</dbReference>
<sequence>MDGSRGALRLFQIPETLDYRGLLRPPGADDADRLDASEAEDPESWTPGDADAAIGAVAAATSRSPQECLLLLTRKPFCDAFNLARHFPNLDRPQQLSVGQALAALCSRAHDMLEKVPPSPYFSGAEAAANRPYVELERKILQLRTSHGHATSPSRMHGEGLLVKPSDMGQVLRSLCHLCVFLVCTAFRCATAPPKEGEKAALPADLAAGKKGRGARGVGRRRRADDQGSINLVALELLADSLLMLTRCALRVPFSGEYGGMGWPDGPLLRLLMETVLTAMGSAVASSASDKLVDALSRVMRVHYEIMQERLQARSSGRRRSNPGNGDSVDAGDADASTESPGSSARTNEAFTDRGGELETVQVETDWLATLSDEVKKPYSAMVADALDQLHDPVVTGAVVNELLLLVREGFLLQASGATVQLMSSSVQQEYANVGTFLERLARKAPAALVGSLNELKQLFDVPSYNLRKSLMEAVKVMVIMARAEEDMGEELVGDYAASLSDSKLCARHREHMLQVLLARQYDAYMYARASLLKTFQDLIEAEALPIRWFVPAASLAISRLWDRGSQVRQRALNLLTVLISDATTKRFRLPLNAPSLKRDLGMIHAQLVKLDTITAVRCADGEPTEFSGGSLMDGMLDDRVGEGSGADFAGDMVERQKLLDELNEELGENIRLEDANALSTLRAKLEVAREMYADVYEIAEKVAASIDAWGPARSDQVPRHLPPDGGAGRLGAAAEGLGAVVVQQPARGGGGAARVPQRVLRRRRRRGDRGEAGAAAVHQQADGVRVHRENVRSQPREGRAVLREPGPAHGGAAAHRAGAQPPAGTGRHAEGGTGGDAAAAELVAAEQVAAGRGDPEVRREAVERDQRLVAALSGPVVHDIWGAVPDSGRGHAVEADGGGGSARSGAVHANRGLHRRRVVPNGAVRGRRDVYPLQVRRVPVVADARRAAGQRGCGRRRHYGDCGHCAASGPGDIPLRARRDTDHHKHGPAAGGFEAGAVGAGGAGGQQGRRGRVGADGRGEQRRAGARRVRAAVRAQHSVRQLAGRAGTQLDSGMPAGPAALRDARVLRGAPLAPRGPRGANLDAPGAPKPGAARGRGAEDVRGHRAVQVRGGVEAVLQLAFPRREGQAANVLGAGGGCVAAVEQAAGAGGGSERRGRRQAPVLLSAGTRGLRPSRDAPHQLRRPSVPPPQPAGAVERRGVRHTARPGQPRARGGGAGVHAPGDERHGEAARQAHGRDDVPHAGRARQGGGLRAHVLPRGAPQEPQHHLQLLPRDGGVAGAERPAAVGRAQPVGFADASQVHPPRQAGGVHRREGLSAAAVYGGGRPDCSCGVRARAAGRVPGRAVSGEADCVAAAGVAADVGMRPAAGCGRKAGEGERGAEGAGAAAEASALVAVASAGGSASEPTSLKDLAEDLLGRLHSAFGEGRSPHVTQTAAAAESILAAAEADGPGEDVASCVDNLFIRDFGLVSAGADRGLGDAVEAHGGLSTPLTSGGFPTQVKSEAGADETGNRLGSGPGVEIKRECLAPADGDGGRLPPRKKPLCIPPGVEKATRKAAIGRRNEFDSSDEGD</sequence>
<dbReference type="InterPro" id="IPR026971">
    <property type="entry name" value="CND1/NCAPD3"/>
</dbReference>
<feature type="compositionally biased region" description="Basic and acidic residues" evidence="1">
    <location>
        <begin position="1222"/>
        <end position="1242"/>
    </location>
</feature>
<comment type="caution">
    <text evidence="2">The sequence shown here is derived from an EMBL/GenBank/DDBJ whole genome shotgun (WGS) entry which is preliminary data.</text>
</comment>
<dbReference type="GO" id="GO:0007076">
    <property type="term" value="P:mitotic chromosome condensation"/>
    <property type="evidence" value="ECO:0007669"/>
    <property type="project" value="InterPro"/>
</dbReference>